<dbReference type="InterPro" id="IPR036249">
    <property type="entry name" value="Thioredoxin-like_sf"/>
</dbReference>
<gene>
    <name evidence="1" type="ORF">AB2Z07_12480</name>
    <name evidence="2" type="ORF">SAMN05660830_03110</name>
</gene>
<keyword evidence="4" id="KW-1185">Reference proteome</keyword>
<organism evidence="2 3">
    <name type="scientific">Halodesulfovibrio aestuarii</name>
    <dbReference type="NCBI Taxonomy" id="126333"/>
    <lineage>
        <taxon>Bacteria</taxon>
        <taxon>Pseudomonadati</taxon>
        <taxon>Thermodesulfobacteriota</taxon>
        <taxon>Desulfovibrionia</taxon>
        <taxon>Desulfovibrionales</taxon>
        <taxon>Desulfovibrionaceae</taxon>
        <taxon>Halodesulfovibrio</taxon>
    </lineage>
</organism>
<name>A0A8G2F949_9BACT</name>
<dbReference type="SUPFAM" id="SSF52833">
    <property type="entry name" value="Thioredoxin-like"/>
    <property type="match status" value="1"/>
</dbReference>
<dbReference type="EMBL" id="FQZR01000012">
    <property type="protein sequence ID" value="SHJ73539.1"/>
    <property type="molecule type" value="Genomic_DNA"/>
</dbReference>
<reference evidence="1 4" key="2">
    <citation type="submission" date="2024-07" db="EMBL/GenBank/DDBJ databases">
        <title>Active virus-host system and metabolic interactions in a Lokiarchaeon culture.</title>
        <authorList>
            <person name="Ponce Toledo R.I."/>
            <person name="Rodrigues Oliveira T."/>
            <person name="Schleper C."/>
        </authorList>
    </citation>
    <scope>NUCLEOTIDE SEQUENCE [LARGE SCALE GENOMIC DNA]</scope>
    <source>
        <strain evidence="1 4">B35</strain>
    </source>
</reference>
<dbReference type="AlphaFoldDB" id="A0A8G2F949"/>
<dbReference type="Proteomes" id="UP001568358">
    <property type="component" value="Unassembled WGS sequence"/>
</dbReference>
<protein>
    <recommendedName>
        <fullName evidence="5">Thioredoxin</fullName>
    </recommendedName>
</protein>
<dbReference type="Proteomes" id="UP000184001">
    <property type="component" value="Unassembled WGS sequence"/>
</dbReference>
<evidence type="ECO:0000313" key="4">
    <source>
        <dbReference type="Proteomes" id="UP001568358"/>
    </source>
</evidence>
<dbReference type="RefSeq" id="WP_019999220.1">
    <property type="nucleotide sequence ID" value="NZ_CP192219.1"/>
</dbReference>
<evidence type="ECO:0008006" key="5">
    <source>
        <dbReference type="Google" id="ProtNLM"/>
    </source>
</evidence>
<sequence length="113" mass="12475">MTLNRCKVLTPDQYDSLLEESMGLLLVGYLSDDLISSRQMQILADFAQSAAKRVTCAILNPAYGSYFEKKLKLDGSPTFLLFFAGEEQRRFLGSADFEDLRELASGPAGDVAL</sequence>
<reference evidence="2 3" key="1">
    <citation type="submission" date="2016-11" db="EMBL/GenBank/DDBJ databases">
        <authorList>
            <person name="Varghese N."/>
            <person name="Submissions S."/>
        </authorList>
    </citation>
    <scope>NUCLEOTIDE SEQUENCE [LARGE SCALE GENOMIC DNA]</scope>
    <source>
        <strain evidence="2 3">DSM 17919</strain>
    </source>
</reference>
<dbReference type="EMBL" id="JBFSOO010000010">
    <property type="protein sequence ID" value="MEZ6854333.1"/>
    <property type="molecule type" value="Genomic_DNA"/>
</dbReference>
<evidence type="ECO:0000313" key="2">
    <source>
        <dbReference type="EMBL" id="SHJ73539.1"/>
    </source>
</evidence>
<evidence type="ECO:0000313" key="3">
    <source>
        <dbReference type="Proteomes" id="UP000184001"/>
    </source>
</evidence>
<comment type="caution">
    <text evidence="2">The sequence shown here is derived from an EMBL/GenBank/DDBJ whole genome shotgun (WGS) entry which is preliminary data.</text>
</comment>
<proteinExistence type="predicted"/>
<evidence type="ECO:0000313" key="1">
    <source>
        <dbReference type="EMBL" id="MEZ6854333.1"/>
    </source>
</evidence>
<accession>A0A8G2F949</accession>